<proteinExistence type="predicted"/>
<evidence type="ECO:0000313" key="1">
    <source>
        <dbReference type="Ensembl" id="ENSPMGP00000017409.1"/>
    </source>
</evidence>
<organism evidence="1 2">
    <name type="scientific">Periophthalmus magnuspinnatus</name>
    <dbReference type="NCBI Taxonomy" id="409849"/>
    <lineage>
        <taxon>Eukaryota</taxon>
        <taxon>Metazoa</taxon>
        <taxon>Chordata</taxon>
        <taxon>Craniata</taxon>
        <taxon>Vertebrata</taxon>
        <taxon>Euteleostomi</taxon>
        <taxon>Actinopterygii</taxon>
        <taxon>Neopterygii</taxon>
        <taxon>Teleostei</taxon>
        <taxon>Neoteleostei</taxon>
        <taxon>Acanthomorphata</taxon>
        <taxon>Gobiaria</taxon>
        <taxon>Gobiiformes</taxon>
        <taxon>Gobioidei</taxon>
        <taxon>Gobiidae</taxon>
        <taxon>Oxudercinae</taxon>
        <taxon>Periophthalmus</taxon>
    </lineage>
</organism>
<accession>A0A3B4ALD6</accession>
<sequence>VKALFQHWILVSYCDKAVSAPVTQIRQLTPRHTNRIENRAQDQKQCSVSMGLMQIPRPYSSNCLINYT</sequence>
<dbReference type="AlphaFoldDB" id="A0A3B4ALD6"/>
<reference evidence="1" key="1">
    <citation type="submission" date="2025-08" db="UniProtKB">
        <authorList>
            <consortium name="Ensembl"/>
        </authorList>
    </citation>
    <scope>IDENTIFICATION</scope>
</reference>
<name>A0A3B4ALD6_9GOBI</name>
<protein>
    <submittedName>
        <fullName evidence="1">Uncharacterized protein</fullName>
    </submittedName>
</protein>
<evidence type="ECO:0000313" key="2">
    <source>
        <dbReference type="Proteomes" id="UP000261520"/>
    </source>
</evidence>
<dbReference type="Ensembl" id="ENSPMGT00000018586.1">
    <property type="protein sequence ID" value="ENSPMGP00000017409.1"/>
    <property type="gene ID" value="ENSPMGG00000014253.1"/>
</dbReference>
<keyword evidence="2" id="KW-1185">Reference proteome</keyword>
<reference evidence="1" key="2">
    <citation type="submission" date="2025-09" db="UniProtKB">
        <authorList>
            <consortium name="Ensembl"/>
        </authorList>
    </citation>
    <scope>IDENTIFICATION</scope>
</reference>
<dbReference type="Proteomes" id="UP000261520">
    <property type="component" value="Unplaced"/>
</dbReference>